<keyword evidence="3" id="KW-0347">Helicase</keyword>
<dbReference type="InterPro" id="IPR047187">
    <property type="entry name" value="SF1_C_Upf1"/>
</dbReference>
<dbReference type="InterPro" id="IPR041679">
    <property type="entry name" value="DNA2/NAM7-like_C"/>
</dbReference>
<dbReference type="SUPFAM" id="SSF52540">
    <property type="entry name" value="P-loop containing nucleoside triphosphate hydrolases"/>
    <property type="match status" value="1"/>
</dbReference>
<dbReference type="InterPro" id="IPR045055">
    <property type="entry name" value="DNA2/NAM7-like"/>
</dbReference>
<evidence type="ECO:0000256" key="4">
    <source>
        <dbReference type="ARBA" id="ARBA00022840"/>
    </source>
</evidence>
<feature type="domain" description="DNA2/NAM7 helicase helicase" evidence="5">
    <location>
        <begin position="615"/>
        <end position="700"/>
    </location>
</feature>
<keyword evidence="1" id="KW-0547">Nucleotide-binding</keyword>
<protein>
    <recommendedName>
        <fullName evidence="10">Senataxin</fullName>
    </recommendedName>
</protein>
<dbReference type="PANTHER" id="PTHR10887:SF522">
    <property type="entry name" value="P-LOOP CONTAINING NUCLEOSIDE TRIPHOSPHATE HYDROLASES SUPERFAMILY PROTEIN"/>
    <property type="match status" value="1"/>
</dbReference>
<organism evidence="8 9">
    <name type="scientific">Canavalia gladiata</name>
    <name type="common">Sword bean</name>
    <name type="synonym">Dolichos gladiatus</name>
    <dbReference type="NCBI Taxonomy" id="3824"/>
    <lineage>
        <taxon>Eukaryota</taxon>
        <taxon>Viridiplantae</taxon>
        <taxon>Streptophyta</taxon>
        <taxon>Embryophyta</taxon>
        <taxon>Tracheophyta</taxon>
        <taxon>Spermatophyta</taxon>
        <taxon>Magnoliopsida</taxon>
        <taxon>eudicotyledons</taxon>
        <taxon>Gunneridae</taxon>
        <taxon>Pentapetalae</taxon>
        <taxon>rosids</taxon>
        <taxon>fabids</taxon>
        <taxon>Fabales</taxon>
        <taxon>Fabaceae</taxon>
        <taxon>Papilionoideae</taxon>
        <taxon>50 kb inversion clade</taxon>
        <taxon>NPAAA clade</taxon>
        <taxon>indigoferoid/millettioid clade</taxon>
        <taxon>Phaseoleae</taxon>
        <taxon>Canavalia</taxon>
    </lineage>
</organism>
<dbReference type="Pfam" id="PF13086">
    <property type="entry name" value="AAA_11"/>
    <property type="match status" value="2"/>
</dbReference>
<name>A0AAN9JUD5_CANGL</name>
<accession>A0AAN9JUD5</accession>
<dbReference type="AlphaFoldDB" id="A0AAN9JUD5"/>
<evidence type="ECO:0000313" key="9">
    <source>
        <dbReference type="Proteomes" id="UP001367508"/>
    </source>
</evidence>
<dbReference type="Proteomes" id="UP001367508">
    <property type="component" value="Unassembled WGS sequence"/>
</dbReference>
<dbReference type="GO" id="GO:0016787">
    <property type="term" value="F:hydrolase activity"/>
    <property type="evidence" value="ECO:0007669"/>
    <property type="project" value="UniProtKB-KW"/>
</dbReference>
<comment type="caution">
    <text evidence="8">The sequence shown here is derived from an EMBL/GenBank/DDBJ whole genome shotgun (WGS) entry which is preliminary data.</text>
</comment>
<proteinExistence type="predicted"/>
<feature type="domain" description="DNA2/NAM7 helicase-like C-terminal" evidence="6">
    <location>
        <begin position="707"/>
        <end position="903"/>
    </location>
</feature>
<keyword evidence="2" id="KW-0378">Hydrolase</keyword>
<keyword evidence="4" id="KW-0067">ATP-binding</keyword>
<reference evidence="8 9" key="1">
    <citation type="submission" date="2024-01" db="EMBL/GenBank/DDBJ databases">
        <title>The genomes of 5 underutilized Papilionoideae crops provide insights into root nodulation and disease resistanc.</title>
        <authorList>
            <person name="Jiang F."/>
        </authorList>
    </citation>
    <scope>NUCLEOTIDE SEQUENCE [LARGE SCALE GENOMIC DNA]</scope>
    <source>
        <strain evidence="8">LVBAO_FW01</strain>
        <tissue evidence="8">Leaves</tissue>
    </source>
</reference>
<dbReference type="Pfam" id="PF13087">
    <property type="entry name" value="AAA_12"/>
    <property type="match status" value="1"/>
</dbReference>
<sequence length="978" mass="111996">MLHSHSAKIAMKGGVEEFDTTMPPTLRRCLLQSISLLRKRWLGQRANMEGSGNAKGKEGSDGAEFLKIVFSWTLKDVVNNNLYKHKVTKIPRAFSSTTDYMNSFIPSLIEETHSELSSCLGDLDRAPFCEIFSVRLDRSKIFKPTKMLFYKISVKRTNNGVKDVEKYEPGVGDLIAFTNFKPKTINDLKRFIRFYHIAYVHKSNKDTGNISIVASKSFDKVFEHAMRRNNAPRLYAIYLLNMTTNVRIWKALNSELKGASRSMIQRVLQADSNNGENCQLCFSGENHSVACSRVQMLIQSQNLNESQKDAVLSCVTMRECHHNDTIKLIWGPPGTGKTKTVASLLFSLLKLKTRTLTCAPTNTAVLEVASRLHHLVKGSLEHDTYGFGDILVYGNKSRMKVDKYQGLPDVFLDYRVDNLMMCFSQSTGWKHYLKSMIQLLEDPKTEYDEYNMRAKEEDGLMSLEEFAKQKYSHVELLYRSYKQHENDDPTLEKYFKEKYSYIEGQYLSYKDERNRRIMTFEQFFVQRFSFIGDKVQAYTRSLYTHLPTSLIPSEEIKRMCVALDLLRSLETSLRKAKLKQTFNGSDGGESILDFLGRLSIEKDKCLLTLRSLSKAISLPKITLKYEMAKFCLMNACLIFCTASSSTKLFTKGMTPVQFLVIDEAAQLKECESTIPLQLPGLHHAILIGDERQLPAIVKSKICEEVNYGRSLFERLVLLGYKKHMLNIQYRMHPSISLFPNKEFYENQLSDAPNVREMSYKRHFLEGKMYASYSFINIAKGKERSGRGHSLKNMVEASVISVIIKGLENEFFRTRKKVSIGIISPYNAQVYEIQERIKQYNLVDPEFSVSVRSVDGFQGSEEDIIIISTVRSNENAKIGFLSNRQRANVALTRARHCLWILGNEKTLMGSGSVWANVVLDAKERKCFHNADDDRKVAEAIEEALLIQQLDQSESLFKKLSIRMAQDPNFSLQKRVIQTL</sequence>
<dbReference type="InterPro" id="IPR045529">
    <property type="entry name" value="DUF6469"/>
</dbReference>
<keyword evidence="9" id="KW-1185">Reference proteome</keyword>
<feature type="domain" description="DNA2/NAM7 helicase helicase" evidence="5">
    <location>
        <begin position="302"/>
        <end position="436"/>
    </location>
</feature>
<evidence type="ECO:0000256" key="2">
    <source>
        <dbReference type="ARBA" id="ARBA00022801"/>
    </source>
</evidence>
<evidence type="ECO:0000259" key="5">
    <source>
        <dbReference type="Pfam" id="PF13086"/>
    </source>
</evidence>
<dbReference type="Pfam" id="PF20073">
    <property type="entry name" value="DUF6469"/>
    <property type="match status" value="1"/>
</dbReference>
<dbReference type="InterPro" id="IPR027417">
    <property type="entry name" value="P-loop_NTPase"/>
</dbReference>
<dbReference type="InterPro" id="IPR041677">
    <property type="entry name" value="DNA2/NAM7_AAA_11"/>
</dbReference>
<gene>
    <name evidence="8" type="ORF">VNO77_43526</name>
</gene>
<dbReference type="GO" id="GO:0004386">
    <property type="term" value="F:helicase activity"/>
    <property type="evidence" value="ECO:0007669"/>
    <property type="project" value="UniProtKB-KW"/>
</dbReference>
<dbReference type="CDD" id="cd18808">
    <property type="entry name" value="SF1_C_Upf1"/>
    <property type="match status" value="1"/>
</dbReference>
<dbReference type="Gene3D" id="3.40.50.300">
    <property type="entry name" value="P-loop containing nucleotide triphosphate hydrolases"/>
    <property type="match status" value="2"/>
</dbReference>
<evidence type="ECO:0000256" key="1">
    <source>
        <dbReference type="ARBA" id="ARBA00022741"/>
    </source>
</evidence>
<evidence type="ECO:0000313" key="8">
    <source>
        <dbReference type="EMBL" id="KAK7305620.1"/>
    </source>
</evidence>
<dbReference type="EMBL" id="JAYMYQ010000011">
    <property type="protein sequence ID" value="KAK7305620.1"/>
    <property type="molecule type" value="Genomic_DNA"/>
</dbReference>
<dbReference type="GO" id="GO:0005524">
    <property type="term" value="F:ATP binding"/>
    <property type="evidence" value="ECO:0007669"/>
    <property type="project" value="UniProtKB-KW"/>
</dbReference>
<dbReference type="PANTHER" id="PTHR10887">
    <property type="entry name" value="DNA2/NAM7 HELICASE FAMILY"/>
    <property type="match status" value="1"/>
</dbReference>
<evidence type="ECO:0000259" key="7">
    <source>
        <dbReference type="Pfam" id="PF20073"/>
    </source>
</evidence>
<evidence type="ECO:0000256" key="3">
    <source>
        <dbReference type="ARBA" id="ARBA00022806"/>
    </source>
</evidence>
<dbReference type="GO" id="GO:0005694">
    <property type="term" value="C:chromosome"/>
    <property type="evidence" value="ECO:0007669"/>
    <property type="project" value="UniProtKB-ARBA"/>
</dbReference>
<feature type="domain" description="DUF6469" evidence="7">
    <location>
        <begin position="143"/>
        <end position="253"/>
    </location>
</feature>
<evidence type="ECO:0008006" key="10">
    <source>
        <dbReference type="Google" id="ProtNLM"/>
    </source>
</evidence>
<dbReference type="FunFam" id="3.40.50.300:FF:000326">
    <property type="entry name" value="P-loop containing nucleoside triphosphate hydrolase"/>
    <property type="match status" value="1"/>
</dbReference>
<evidence type="ECO:0000259" key="6">
    <source>
        <dbReference type="Pfam" id="PF13087"/>
    </source>
</evidence>